<feature type="domain" description="PAC" evidence="2">
    <location>
        <begin position="337"/>
        <end position="389"/>
    </location>
</feature>
<dbReference type="InterPro" id="IPR013655">
    <property type="entry name" value="PAS_fold_3"/>
</dbReference>
<dbReference type="EMBL" id="JAGSPM010000007">
    <property type="protein sequence ID" value="MBR7747519.1"/>
    <property type="molecule type" value="Genomic_DNA"/>
</dbReference>
<dbReference type="GO" id="GO:0003824">
    <property type="term" value="F:catalytic activity"/>
    <property type="evidence" value="ECO:0007669"/>
    <property type="project" value="UniProtKB-ARBA"/>
</dbReference>
<dbReference type="PANTHER" id="PTHR44757">
    <property type="entry name" value="DIGUANYLATE CYCLASE DGCP"/>
    <property type="match status" value="1"/>
</dbReference>
<dbReference type="AlphaFoldDB" id="A0A941DEY2"/>
<dbReference type="SMART" id="SM00091">
    <property type="entry name" value="PAS"/>
    <property type="match status" value="2"/>
</dbReference>
<dbReference type="InterPro" id="IPR000700">
    <property type="entry name" value="PAS-assoc_C"/>
</dbReference>
<dbReference type="SMART" id="SM00086">
    <property type="entry name" value="PAC"/>
    <property type="match status" value="4"/>
</dbReference>
<dbReference type="CDD" id="cd01948">
    <property type="entry name" value="EAL"/>
    <property type="match status" value="1"/>
</dbReference>
<dbReference type="Pfam" id="PF08448">
    <property type="entry name" value="PAS_4"/>
    <property type="match status" value="1"/>
</dbReference>
<dbReference type="InterPro" id="IPR013656">
    <property type="entry name" value="PAS_4"/>
</dbReference>
<dbReference type="Pfam" id="PF08447">
    <property type="entry name" value="PAS_3"/>
    <property type="match status" value="3"/>
</dbReference>
<dbReference type="SMART" id="SM00052">
    <property type="entry name" value="EAL"/>
    <property type="match status" value="1"/>
</dbReference>
<evidence type="ECO:0000259" key="4">
    <source>
        <dbReference type="PROSITE" id="PS50887"/>
    </source>
</evidence>
<dbReference type="SMART" id="SM00267">
    <property type="entry name" value="GGDEF"/>
    <property type="match status" value="1"/>
</dbReference>
<dbReference type="PROSITE" id="PS50113">
    <property type="entry name" value="PAC"/>
    <property type="match status" value="4"/>
</dbReference>
<proteinExistence type="predicted"/>
<comment type="caution">
    <text evidence="5">The sequence shown here is derived from an EMBL/GenBank/DDBJ whole genome shotgun (WGS) entry which is preliminary data.</text>
</comment>
<dbReference type="CDD" id="cd00130">
    <property type="entry name" value="PAS"/>
    <property type="match status" value="2"/>
</dbReference>
<dbReference type="SUPFAM" id="SSF141868">
    <property type="entry name" value="EAL domain-like"/>
    <property type="match status" value="1"/>
</dbReference>
<sequence length="961" mass="108336">MPNLLSNLTKIINDNSLHHAFAECLKLISLDGRLLQINTAGLAIIEAEFFEQVQSIEVAQLVDVEFRADFIEMLDCVCKGESRTLSFRITGLKGCSNWMEMRASPVRSETGEIVAVFGISRNITKKKAIEQALLESEQGFRTLIETIPQQVWTADANGEITYVNQRTVDYFKVSAESIFGQGWEHLIHPDDLPEARRRWHLAVSTCSPYEVEFRLLRHDGEYRWHLASALALRNQQGSVSQWFGTNTDISLSKQHAAALRDSERNLIAAQARAKIGSWQRDIQTNTAIWSAEMYRIFGFDADHAPPTLEQLIARVHLDDQASFIRMYHQYRDQFEAHQLDFRYSPREGETLWIEAKSEPLFDANGNLIALTGTAQDISERKQIEQDLEVSRQFLAECQSIAQIGGWEIDLISRKLTWSEETYRIHDTHPEEFTPTLETGLSYFLPESRSRLVNALARATEFGEAYDLELEKFTLKGRKITVRTTCHVTMNDGKAVRLTGIFQDITEQKMSQLALKNAYIELERSNGMLEHIAHYDALTHLPNRVLLADRMQQAMLQAQRRGNSLAVAFLDLDGFKTVNDVHGHSMGDELLIAIAARLRAALREGDTLARLGGDEFVAILTDLEDGRDCEPILSRLLSAAAEPLNLHHIELQVSASIGVTIYPQDGVDAEQLLRHADQAMYLSKQTGKNCFHLFDVAQDAAIKVQRDDLTQMQRALMHQEFVLYYQPKVNMRTGQVFGAEALIRWQHPQKGLLAPASFLPVVENHLFSVELGEWVIATALAQIHVWQKQGINVAVSVNVGAIQLQQADFTQRLEKLLSAYPRSVYSMLELEILESSALDDIDKVSKVIYLCQGLGIRFALDDFGTGYSSLRYLKRLPAEVLKIDQSFVRDMLEDEGDLAIIHGVIGLASAFQRSVIAEGVESISHGQKLLAIGCDLAQGYGIAKPMPADTFPTWVRQWQSPF</sequence>
<dbReference type="Proteomes" id="UP000680158">
    <property type="component" value="Unassembled WGS sequence"/>
</dbReference>
<dbReference type="RefSeq" id="WP_212684906.1">
    <property type="nucleotide sequence ID" value="NZ_JAGSPM010000007.1"/>
</dbReference>
<dbReference type="InterPro" id="IPR043128">
    <property type="entry name" value="Rev_trsase/Diguanyl_cyclase"/>
</dbReference>
<dbReference type="Gene3D" id="3.30.450.20">
    <property type="entry name" value="PAS domain"/>
    <property type="match status" value="4"/>
</dbReference>
<keyword evidence="6" id="KW-1185">Reference proteome</keyword>
<dbReference type="PROSITE" id="PS50112">
    <property type="entry name" value="PAS"/>
    <property type="match status" value="1"/>
</dbReference>
<dbReference type="InterPro" id="IPR000160">
    <property type="entry name" value="GGDEF_dom"/>
</dbReference>
<dbReference type="SUPFAM" id="SSF55073">
    <property type="entry name" value="Nucleotide cyclase"/>
    <property type="match status" value="1"/>
</dbReference>
<feature type="domain" description="GGDEF" evidence="4">
    <location>
        <begin position="562"/>
        <end position="695"/>
    </location>
</feature>
<evidence type="ECO:0000259" key="3">
    <source>
        <dbReference type="PROSITE" id="PS50883"/>
    </source>
</evidence>
<feature type="domain" description="PAS" evidence="1">
    <location>
        <begin position="136"/>
        <end position="206"/>
    </location>
</feature>
<accession>A0A941DEY2</accession>
<evidence type="ECO:0000259" key="1">
    <source>
        <dbReference type="PROSITE" id="PS50112"/>
    </source>
</evidence>
<evidence type="ECO:0000259" key="2">
    <source>
        <dbReference type="PROSITE" id="PS50113"/>
    </source>
</evidence>
<evidence type="ECO:0000313" key="6">
    <source>
        <dbReference type="Proteomes" id="UP000680158"/>
    </source>
</evidence>
<dbReference type="FunFam" id="3.30.70.270:FF:000001">
    <property type="entry name" value="Diguanylate cyclase domain protein"/>
    <property type="match status" value="1"/>
</dbReference>
<dbReference type="Pfam" id="PF00563">
    <property type="entry name" value="EAL"/>
    <property type="match status" value="1"/>
</dbReference>
<feature type="domain" description="PAC" evidence="2">
    <location>
        <begin position="465"/>
        <end position="516"/>
    </location>
</feature>
<dbReference type="InterPro" id="IPR029787">
    <property type="entry name" value="Nucleotide_cyclase"/>
</dbReference>
<organism evidence="5 6">
    <name type="scientific">Undibacterium baiyunense</name>
    <dbReference type="NCBI Taxonomy" id="2828731"/>
    <lineage>
        <taxon>Bacteria</taxon>
        <taxon>Pseudomonadati</taxon>
        <taxon>Pseudomonadota</taxon>
        <taxon>Betaproteobacteria</taxon>
        <taxon>Burkholderiales</taxon>
        <taxon>Oxalobacteraceae</taxon>
        <taxon>Undibacterium</taxon>
    </lineage>
</organism>
<evidence type="ECO:0000313" key="5">
    <source>
        <dbReference type="EMBL" id="MBR7747519.1"/>
    </source>
</evidence>
<feature type="domain" description="PAC" evidence="2">
    <location>
        <begin position="83"/>
        <end position="135"/>
    </location>
</feature>
<dbReference type="SUPFAM" id="SSF55785">
    <property type="entry name" value="PYP-like sensor domain (PAS domain)"/>
    <property type="match status" value="4"/>
</dbReference>
<dbReference type="NCBIfam" id="TIGR00254">
    <property type="entry name" value="GGDEF"/>
    <property type="match status" value="1"/>
</dbReference>
<dbReference type="InterPro" id="IPR001633">
    <property type="entry name" value="EAL_dom"/>
</dbReference>
<protein>
    <submittedName>
        <fullName evidence="5">EAL domain-containing protein</fullName>
    </submittedName>
</protein>
<feature type="domain" description="PAC" evidence="2">
    <location>
        <begin position="209"/>
        <end position="261"/>
    </location>
</feature>
<dbReference type="PROSITE" id="PS50887">
    <property type="entry name" value="GGDEF"/>
    <property type="match status" value="1"/>
</dbReference>
<dbReference type="PANTHER" id="PTHR44757:SF2">
    <property type="entry name" value="BIOFILM ARCHITECTURE MAINTENANCE PROTEIN MBAA"/>
    <property type="match status" value="1"/>
</dbReference>
<dbReference type="Gene3D" id="2.10.70.100">
    <property type="match status" value="1"/>
</dbReference>
<dbReference type="InterPro" id="IPR035919">
    <property type="entry name" value="EAL_sf"/>
</dbReference>
<dbReference type="NCBIfam" id="TIGR00229">
    <property type="entry name" value="sensory_box"/>
    <property type="match status" value="3"/>
</dbReference>
<gene>
    <name evidence="5" type="ORF">KDM92_13080</name>
</gene>
<dbReference type="PROSITE" id="PS50883">
    <property type="entry name" value="EAL"/>
    <property type="match status" value="1"/>
</dbReference>
<feature type="domain" description="EAL" evidence="3">
    <location>
        <begin position="704"/>
        <end position="958"/>
    </location>
</feature>
<dbReference type="Pfam" id="PF00990">
    <property type="entry name" value="GGDEF"/>
    <property type="match status" value="1"/>
</dbReference>
<dbReference type="FunFam" id="3.30.450.20:FF:000099">
    <property type="entry name" value="Sensory box sensor histidine kinase"/>
    <property type="match status" value="1"/>
</dbReference>
<dbReference type="InterPro" id="IPR052155">
    <property type="entry name" value="Biofilm_reg_signaling"/>
</dbReference>
<dbReference type="InterPro" id="IPR035965">
    <property type="entry name" value="PAS-like_dom_sf"/>
</dbReference>
<dbReference type="InterPro" id="IPR001610">
    <property type="entry name" value="PAC"/>
</dbReference>
<dbReference type="InterPro" id="IPR000014">
    <property type="entry name" value="PAS"/>
</dbReference>
<reference evidence="5 6" key="1">
    <citation type="submission" date="2021-04" db="EMBL/GenBank/DDBJ databases">
        <title>novel species isolated from subtropical streams in China.</title>
        <authorList>
            <person name="Lu H."/>
        </authorList>
    </citation>
    <scope>NUCLEOTIDE SEQUENCE [LARGE SCALE GENOMIC DNA]</scope>
    <source>
        <strain evidence="5 6">BYS107W</strain>
    </source>
</reference>
<dbReference type="Gene3D" id="3.20.20.450">
    <property type="entry name" value="EAL domain"/>
    <property type="match status" value="1"/>
</dbReference>
<name>A0A941DEY2_9BURK</name>
<dbReference type="CDD" id="cd01949">
    <property type="entry name" value="GGDEF"/>
    <property type="match status" value="1"/>
</dbReference>
<dbReference type="Gene3D" id="3.30.70.270">
    <property type="match status" value="1"/>
</dbReference>